<dbReference type="VEuPathDB" id="VectorBase:HLOH_054787"/>
<protein>
    <submittedName>
        <fullName evidence="2">Uncharacterized protein</fullName>
    </submittedName>
</protein>
<evidence type="ECO:0000313" key="3">
    <source>
        <dbReference type="Proteomes" id="UP000821853"/>
    </source>
</evidence>
<evidence type="ECO:0000256" key="1">
    <source>
        <dbReference type="SAM" id="MobiDB-lite"/>
    </source>
</evidence>
<evidence type="ECO:0000313" key="2">
    <source>
        <dbReference type="EMBL" id="KAH9365023.1"/>
    </source>
</evidence>
<dbReference type="Proteomes" id="UP000821853">
    <property type="component" value="Unassembled WGS sequence"/>
</dbReference>
<keyword evidence="3" id="KW-1185">Reference proteome</keyword>
<reference evidence="2 3" key="1">
    <citation type="journal article" date="2020" name="Cell">
        <title>Large-Scale Comparative Analyses of Tick Genomes Elucidate Their Genetic Diversity and Vector Capacities.</title>
        <authorList>
            <consortium name="Tick Genome and Microbiome Consortium (TIGMIC)"/>
            <person name="Jia N."/>
            <person name="Wang J."/>
            <person name="Shi W."/>
            <person name="Du L."/>
            <person name="Sun Y."/>
            <person name="Zhan W."/>
            <person name="Jiang J.F."/>
            <person name="Wang Q."/>
            <person name="Zhang B."/>
            <person name="Ji P."/>
            <person name="Bell-Sakyi L."/>
            <person name="Cui X.M."/>
            <person name="Yuan T.T."/>
            <person name="Jiang B.G."/>
            <person name="Yang W.F."/>
            <person name="Lam T.T."/>
            <person name="Chang Q.C."/>
            <person name="Ding S.J."/>
            <person name="Wang X.J."/>
            <person name="Zhu J.G."/>
            <person name="Ruan X.D."/>
            <person name="Zhao L."/>
            <person name="Wei J.T."/>
            <person name="Ye R.Z."/>
            <person name="Que T.C."/>
            <person name="Du C.H."/>
            <person name="Zhou Y.H."/>
            <person name="Cheng J.X."/>
            <person name="Dai P.F."/>
            <person name="Guo W.B."/>
            <person name="Han X.H."/>
            <person name="Huang E.J."/>
            <person name="Li L.F."/>
            <person name="Wei W."/>
            <person name="Gao Y.C."/>
            <person name="Liu J.Z."/>
            <person name="Shao H.Z."/>
            <person name="Wang X."/>
            <person name="Wang C.C."/>
            <person name="Yang T.C."/>
            <person name="Huo Q.B."/>
            <person name="Li W."/>
            <person name="Chen H.Y."/>
            <person name="Chen S.E."/>
            <person name="Zhou L.G."/>
            <person name="Ni X.B."/>
            <person name="Tian J.H."/>
            <person name="Sheng Y."/>
            <person name="Liu T."/>
            <person name="Pan Y.S."/>
            <person name="Xia L.Y."/>
            <person name="Li J."/>
            <person name="Zhao F."/>
            <person name="Cao W.C."/>
        </authorList>
    </citation>
    <scope>NUCLEOTIDE SEQUENCE [LARGE SCALE GENOMIC DNA]</scope>
    <source>
        <strain evidence="2">HaeL-2018</strain>
    </source>
</reference>
<accession>A0A9J6FQC2</accession>
<proteinExistence type="predicted"/>
<feature type="region of interest" description="Disordered" evidence="1">
    <location>
        <begin position="95"/>
        <end position="150"/>
    </location>
</feature>
<name>A0A9J6FQC2_HAELO</name>
<dbReference type="EMBL" id="JABSTR010000003">
    <property type="protein sequence ID" value="KAH9365023.1"/>
    <property type="molecule type" value="Genomic_DNA"/>
</dbReference>
<organism evidence="2 3">
    <name type="scientific">Haemaphysalis longicornis</name>
    <name type="common">Bush tick</name>
    <dbReference type="NCBI Taxonomy" id="44386"/>
    <lineage>
        <taxon>Eukaryota</taxon>
        <taxon>Metazoa</taxon>
        <taxon>Ecdysozoa</taxon>
        <taxon>Arthropoda</taxon>
        <taxon>Chelicerata</taxon>
        <taxon>Arachnida</taxon>
        <taxon>Acari</taxon>
        <taxon>Parasitiformes</taxon>
        <taxon>Ixodida</taxon>
        <taxon>Ixodoidea</taxon>
        <taxon>Ixodidae</taxon>
        <taxon>Haemaphysalinae</taxon>
        <taxon>Haemaphysalis</taxon>
    </lineage>
</organism>
<comment type="caution">
    <text evidence="2">The sequence shown here is derived from an EMBL/GenBank/DDBJ whole genome shotgun (WGS) entry which is preliminary data.</text>
</comment>
<sequence>MLREDLTLAISRTCSVFTEVPSLSSCRSGTSVSSVPPYRAHWKGLLYPAVLKVPNVWPATWLKCVLTYANVTGNPEKAEVLPEVMDDEVAELAASAPTASTKPHAKVGHQAAGGNVPLDAPPNTKGVALNEAAEASKAIHCEDNGTEEGK</sequence>
<dbReference type="AlphaFoldDB" id="A0A9J6FQC2"/>
<feature type="compositionally biased region" description="Basic and acidic residues" evidence="1">
    <location>
        <begin position="137"/>
        <end position="150"/>
    </location>
</feature>
<gene>
    <name evidence="2" type="ORF">HPB48_006774</name>
</gene>